<dbReference type="PANTHER" id="PTHR12419:SF7">
    <property type="entry name" value="OTU DOMAIN-CONTAINING PROTEIN 3"/>
    <property type="match status" value="1"/>
</dbReference>
<keyword evidence="1" id="KW-0175">Coiled coil</keyword>
<feature type="region of interest" description="Disordered" evidence="2">
    <location>
        <begin position="493"/>
        <end position="537"/>
    </location>
</feature>
<keyword evidence="3" id="KW-0812">Transmembrane</keyword>
<dbReference type="Proteomes" id="UP000266841">
    <property type="component" value="Unassembled WGS sequence"/>
</dbReference>
<keyword evidence="3" id="KW-1133">Transmembrane helix</keyword>
<dbReference type="Pfam" id="PF02338">
    <property type="entry name" value="OTU"/>
    <property type="match status" value="1"/>
</dbReference>
<feature type="compositionally biased region" description="Polar residues" evidence="2">
    <location>
        <begin position="526"/>
        <end position="537"/>
    </location>
</feature>
<dbReference type="Gene3D" id="3.90.70.80">
    <property type="match status" value="1"/>
</dbReference>
<dbReference type="InterPro" id="IPR050704">
    <property type="entry name" value="Peptidase_C85-like"/>
</dbReference>
<evidence type="ECO:0000256" key="2">
    <source>
        <dbReference type="SAM" id="MobiDB-lite"/>
    </source>
</evidence>
<evidence type="ECO:0000256" key="3">
    <source>
        <dbReference type="SAM" id="Phobius"/>
    </source>
</evidence>
<evidence type="ECO:0000259" key="4">
    <source>
        <dbReference type="PROSITE" id="PS50802"/>
    </source>
</evidence>
<dbReference type="GO" id="GO:0004843">
    <property type="term" value="F:cysteine-type deubiquitinase activity"/>
    <property type="evidence" value="ECO:0007669"/>
    <property type="project" value="TreeGrafter"/>
</dbReference>
<keyword evidence="6" id="KW-1185">Reference proteome</keyword>
<feature type="transmembrane region" description="Helical" evidence="3">
    <location>
        <begin position="35"/>
        <end position="54"/>
    </location>
</feature>
<feature type="domain" description="OTU" evidence="4">
    <location>
        <begin position="914"/>
        <end position="1048"/>
    </location>
</feature>
<keyword evidence="3" id="KW-0472">Membrane</keyword>
<evidence type="ECO:0000313" key="5">
    <source>
        <dbReference type="EMBL" id="EJK59980.1"/>
    </source>
</evidence>
<feature type="compositionally biased region" description="Polar residues" evidence="2">
    <location>
        <begin position="651"/>
        <end position="662"/>
    </location>
</feature>
<reference evidence="5 6" key="1">
    <citation type="journal article" date="2012" name="Genome Biol.">
        <title>Genome and low-iron response of an oceanic diatom adapted to chronic iron limitation.</title>
        <authorList>
            <person name="Lommer M."/>
            <person name="Specht M."/>
            <person name="Roy A.S."/>
            <person name="Kraemer L."/>
            <person name="Andreson R."/>
            <person name="Gutowska M.A."/>
            <person name="Wolf J."/>
            <person name="Bergner S.V."/>
            <person name="Schilhabel M.B."/>
            <person name="Klostermeier U.C."/>
            <person name="Beiko R.G."/>
            <person name="Rosenstiel P."/>
            <person name="Hippler M."/>
            <person name="Laroche J."/>
        </authorList>
    </citation>
    <scope>NUCLEOTIDE SEQUENCE [LARGE SCALE GENOMIC DNA]</scope>
    <source>
        <strain evidence="5 6">CCMP1005</strain>
    </source>
</reference>
<evidence type="ECO:0000313" key="6">
    <source>
        <dbReference type="Proteomes" id="UP000266841"/>
    </source>
</evidence>
<accession>K0S3X6</accession>
<dbReference type="GO" id="GO:0016579">
    <property type="term" value="P:protein deubiquitination"/>
    <property type="evidence" value="ECO:0007669"/>
    <property type="project" value="TreeGrafter"/>
</dbReference>
<feature type="compositionally biased region" description="Basic residues" evidence="2">
    <location>
        <begin position="1116"/>
        <end position="1130"/>
    </location>
</feature>
<dbReference type="PANTHER" id="PTHR12419">
    <property type="entry name" value="OTU DOMAIN CONTAINING PROTEIN"/>
    <property type="match status" value="1"/>
</dbReference>
<feature type="region of interest" description="Disordered" evidence="2">
    <location>
        <begin position="320"/>
        <end position="350"/>
    </location>
</feature>
<feature type="transmembrane region" description="Helical" evidence="3">
    <location>
        <begin position="60"/>
        <end position="80"/>
    </location>
</feature>
<organism evidence="5 6">
    <name type="scientific">Thalassiosira oceanica</name>
    <name type="common">Marine diatom</name>
    <dbReference type="NCBI Taxonomy" id="159749"/>
    <lineage>
        <taxon>Eukaryota</taxon>
        <taxon>Sar</taxon>
        <taxon>Stramenopiles</taxon>
        <taxon>Ochrophyta</taxon>
        <taxon>Bacillariophyta</taxon>
        <taxon>Coscinodiscophyceae</taxon>
        <taxon>Thalassiosirophycidae</taxon>
        <taxon>Thalassiosirales</taxon>
        <taxon>Thalassiosiraceae</taxon>
        <taxon>Thalassiosira</taxon>
    </lineage>
</organism>
<proteinExistence type="predicted"/>
<comment type="caution">
    <text evidence="5">The sequence shown here is derived from an EMBL/GenBank/DDBJ whole genome shotgun (WGS) entry which is preliminary data.</text>
</comment>
<feature type="non-terminal residue" evidence="5">
    <location>
        <position position="1603"/>
    </location>
</feature>
<feature type="compositionally biased region" description="Basic and acidic residues" evidence="2">
    <location>
        <begin position="320"/>
        <end position="336"/>
    </location>
</feature>
<gene>
    <name evidence="5" type="ORF">THAOC_19745</name>
</gene>
<evidence type="ECO:0000256" key="1">
    <source>
        <dbReference type="SAM" id="Coils"/>
    </source>
</evidence>
<dbReference type="InterPro" id="IPR003323">
    <property type="entry name" value="OTU_dom"/>
</dbReference>
<dbReference type="PROSITE" id="PS50802">
    <property type="entry name" value="OTU"/>
    <property type="match status" value="1"/>
</dbReference>
<dbReference type="SUPFAM" id="SSF54001">
    <property type="entry name" value="Cysteine proteinases"/>
    <property type="match status" value="1"/>
</dbReference>
<dbReference type="CDD" id="cd22744">
    <property type="entry name" value="OTU"/>
    <property type="match status" value="1"/>
</dbReference>
<feature type="coiled-coil region" evidence="1">
    <location>
        <begin position="1484"/>
        <end position="1511"/>
    </location>
</feature>
<sequence length="1603" mass="177586">MDDTGSEVSETVTGMGGLPRVNAVGSILRPFQQNLVRNLAFLSNSVSLLLGFIVKSLPLLFEFIVGLLVLLHGLITLVGASRKVELWPEKLKRPSMKLPWLEGSALDQSKDESGRLSGVSRLLDQAVSQAEIGLFAPESAPDVTFPELQAQYLSKDESSLHWLSGLTVMPGLCDAELVGWKTVAFVQSSGLSQKRLTKSEKQRKYRLRQRLRKRFGLDVEKPKRFRRRRLSYWLVRRCRDRRGNRPPRADGSRFTSRTEREHVLWLHREVQSVRPGRRIPAHVCRAAQNFKGWRLLALRVLFEEAVLAFILEMLHCDPGEDARPPNDNDKETHDSESDSGEDASAAKSASADIYDADQSPRCSWPSVFDPKVQLTVALVLGIVMSTTSLCDVLRSVTTIALFVSACLPGSKSGETLETGSETASEMTSETGSVLSVIDSEADLETSEPGSEIALEADQETSEPGSEIALEADQEASEPGSEIALEADQEAFEPDLEPDFGSAERIGSDSERTFGRGSDPGVGIASETGSETAPDSGSEQLLALTCQLHHHGRIIRLGCPVRRNPEELIDSLGNSQVANHTGAQDDLQSWMRELIGSDDCPMPTFDEPSEPVSPTFDETESEYNSLPCSSGCHETPDTLQSTMSEFDGSVDHPSSPSSVTNDGNLDGETDMGDSVAEKKVAIQDNDIVNEVTTRTGGLSAVHWALVLTCALWNPISFGMALILLLQCPRLFPPHEGPGRRLGNWCQSLMIIPLLIVGAESGGGSAGVPISEAISAVGNVITAVAALSAAGAIQNNVRRPRVSGKSPARVSTSPRGLCSDSGEELQRGAAVPSQEDILGAVDEIYDGVEDLDEVTVRDVMKRIAKRFGWEKCQEPIRSLVKQRLSYLVNREVPMPSRAWTEWRDQLETVEIEGTLYRVVEIEGDGNCFLRALSIALYYDEGARHHDLRRMMVEEMRHPRFRQIYSNGGYLDYETRCDDMGNWGEYIEHPEILALSTLLQIHFVIYDERNKDNLVHIEPADGSPTPGPPITFRLTNANSERACHYELLVEDSEQDWSKFYSSFYPSAFCEVADSIYEDEKLGESASSYDSKSDDSCSIADDDNDDDYVEESVHRDCGRKGRTKKAAASKRKAATSHSDSSHGKRARTKKNPPDHKPSTKKMCTDPEPEEFLDPCDRESDFWFLGDCQCPEKILEELRSLEQNGPAKKIEDGKKRLQKLLLEHSKFLDREDLSEEQIEESFNKFKKDLAELISELCPEYSNRLNFGQALSELTELLVVLHYAPDSDKDFKKGTCTFDKMPPGSNCLAWLLKVVPKALNEEAGGTGMSAESLKRVAECVTMVDLRPIIPVSKKKCLSEFNTVRNGLGLTHGKFDLIGHLLVAYHAKFFQALKKNKERQLPVLAGSYLVNARMYNESGRVTSSAVRKEGCIAHPECWLAGYIGNSIIYSIDDYEEFGRALSRAFGHVAKVVDGFQVPQESRIGLRYGGLEDMTEAELKELREVLREMRARIGRKRTRAAEMYAICMHDGQSHDGAMDTIREELGDSYANLLQGSFDGGATTGKMITKAFKTYNECVDNKMTHEDAIKEVENRHGPKHANLVRGCFEAGH</sequence>
<dbReference type="InterPro" id="IPR038765">
    <property type="entry name" value="Papain-like_cys_pep_sf"/>
</dbReference>
<feature type="region of interest" description="Disordered" evidence="2">
    <location>
        <begin position="796"/>
        <end position="821"/>
    </location>
</feature>
<feature type="compositionally biased region" description="Polar residues" evidence="2">
    <location>
        <begin position="412"/>
        <end position="432"/>
    </location>
</feature>
<feature type="compositionally biased region" description="Acidic residues" evidence="2">
    <location>
        <begin position="1096"/>
        <end position="1106"/>
    </location>
</feature>
<feature type="region of interest" description="Disordered" evidence="2">
    <location>
        <begin position="602"/>
        <end position="670"/>
    </location>
</feature>
<feature type="region of interest" description="Disordered" evidence="2">
    <location>
        <begin position="1080"/>
        <end position="1163"/>
    </location>
</feature>
<protein>
    <recommendedName>
        <fullName evidence="4">OTU domain-containing protein</fullName>
    </recommendedName>
</protein>
<dbReference type="EMBL" id="AGNL01021882">
    <property type="protein sequence ID" value="EJK59980.1"/>
    <property type="molecule type" value="Genomic_DNA"/>
</dbReference>
<name>K0S3X6_THAOC</name>
<feature type="region of interest" description="Disordered" evidence="2">
    <location>
        <begin position="411"/>
        <end position="432"/>
    </location>
</feature>